<proteinExistence type="predicted"/>
<accession>A0ACD4ZVY7</accession>
<dbReference type="EMBL" id="CP109109">
    <property type="protein sequence ID" value="WSC02463.1"/>
    <property type="molecule type" value="Genomic_DNA"/>
</dbReference>
<protein>
    <submittedName>
        <fullName evidence="1">Uncharacterized protein</fullName>
    </submittedName>
</protein>
<sequence length="71" mass="7745">MKTVCGILCFLLLSQGVGGLLHEWTDGWFELWSVVARMSYFDGYEIYVSVVLIVAGLGMGAATESAKKRGL</sequence>
<keyword evidence="2" id="KW-1185">Reference proteome</keyword>
<evidence type="ECO:0000313" key="2">
    <source>
        <dbReference type="Proteomes" id="UP001348369"/>
    </source>
</evidence>
<name>A0ACD4ZVY7_9ACTN</name>
<dbReference type="Proteomes" id="UP001348369">
    <property type="component" value="Chromosome"/>
</dbReference>
<evidence type="ECO:0000313" key="1">
    <source>
        <dbReference type="EMBL" id="WSC02463.1"/>
    </source>
</evidence>
<organism evidence="1 2">
    <name type="scientific">Streptomyces scopuliridis</name>
    <dbReference type="NCBI Taxonomy" id="452529"/>
    <lineage>
        <taxon>Bacteria</taxon>
        <taxon>Bacillati</taxon>
        <taxon>Actinomycetota</taxon>
        <taxon>Actinomycetes</taxon>
        <taxon>Kitasatosporales</taxon>
        <taxon>Streptomycetaceae</taxon>
        <taxon>Streptomyces</taxon>
    </lineage>
</organism>
<gene>
    <name evidence="1" type="ORF">OG835_39390</name>
</gene>
<reference evidence="1" key="1">
    <citation type="submission" date="2022-10" db="EMBL/GenBank/DDBJ databases">
        <title>The complete genomes of actinobacterial strains from the NBC collection.</title>
        <authorList>
            <person name="Joergensen T.S."/>
            <person name="Alvarez Arevalo M."/>
            <person name="Sterndorff E.B."/>
            <person name="Faurdal D."/>
            <person name="Vuksanovic O."/>
            <person name="Mourched A.-S."/>
            <person name="Charusanti P."/>
            <person name="Shaw S."/>
            <person name="Blin K."/>
            <person name="Weber T."/>
        </authorList>
    </citation>
    <scope>NUCLEOTIDE SEQUENCE</scope>
    <source>
        <strain evidence="1">NBC 01771</strain>
    </source>
</reference>